<reference evidence="11 12" key="1">
    <citation type="submission" date="2019-08" db="EMBL/GenBank/DDBJ databases">
        <title>Hyperibacter terrae gen. nov., sp. nov. and Hyperibacter viscosus sp. nov., two new members in the family Rhodospirillaceae isolated from the rhizosphere of Hypericum perforatum.</title>
        <authorList>
            <person name="Noviana Z."/>
        </authorList>
    </citation>
    <scope>NUCLEOTIDE SEQUENCE [LARGE SCALE GENOMIC DNA]</scope>
    <source>
        <strain evidence="11 12">R5959</strain>
    </source>
</reference>
<accession>A0A5J6N5T9</accession>
<dbReference type="RefSeq" id="WP_151120555.1">
    <property type="nucleotide sequence ID" value="NZ_CP042582.1"/>
</dbReference>
<dbReference type="PIRSF" id="PIRSF026671">
    <property type="entry name" value="AA_dipeptidase"/>
    <property type="match status" value="1"/>
</dbReference>
<dbReference type="AlphaFoldDB" id="A0A5J6N5T9"/>
<evidence type="ECO:0000256" key="7">
    <source>
        <dbReference type="ARBA" id="ARBA00023049"/>
    </source>
</evidence>
<dbReference type="OrthoDB" id="9801430at2"/>
<keyword evidence="6 9" id="KW-0224">Dipeptidase</keyword>
<dbReference type="NCBIfam" id="NF007557">
    <property type="entry name" value="PRK10178.1"/>
    <property type="match status" value="1"/>
</dbReference>
<comment type="cofactor">
    <cofactor evidence="9">
        <name>Zn(2+)</name>
        <dbReference type="ChEBI" id="CHEBI:29105"/>
    </cofactor>
    <text evidence="9">Binds 1 zinc ion per subunit.</text>
</comment>
<dbReference type="InterPro" id="IPR000755">
    <property type="entry name" value="A_A_dipeptidase"/>
</dbReference>
<evidence type="ECO:0000313" key="12">
    <source>
        <dbReference type="Proteomes" id="UP000325797"/>
    </source>
</evidence>
<keyword evidence="2 9" id="KW-0645">Protease</keyword>
<evidence type="ECO:0000256" key="10">
    <source>
        <dbReference type="PIRNR" id="PIRNR026671"/>
    </source>
</evidence>
<feature type="binding site" evidence="9">
    <location>
        <position position="161"/>
    </location>
    <ligand>
        <name>Zn(2+)</name>
        <dbReference type="ChEBI" id="CHEBI:29105"/>
        <note>catalytic</note>
    </ligand>
</feature>
<dbReference type="GO" id="GO:0071555">
    <property type="term" value="P:cell wall organization"/>
    <property type="evidence" value="ECO:0007669"/>
    <property type="project" value="UniProtKB-KW"/>
</dbReference>
<evidence type="ECO:0000256" key="3">
    <source>
        <dbReference type="ARBA" id="ARBA00022723"/>
    </source>
</evidence>
<feature type="active site" description="Proton donor/acceptor" evidence="9">
    <location>
        <position position="158"/>
    </location>
</feature>
<keyword evidence="4 9" id="KW-0378">Hydrolase</keyword>
<organism evidence="11 12">
    <name type="scientific">Hypericibacter adhaerens</name>
    <dbReference type="NCBI Taxonomy" id="2602016"/>
    <lineage>
        <taxon>Bacteria</taxon>
        <taxon>Pseudomonadati</taxon>
        <taxon>Pseudomonadota</taxon>
        <taxon>Alphaproteobacteria</taxon>
        <taxon>Rhodospirillales</taxon>
        <taxon>Dongiaceae</taxon>
        <taxon>Hypericibacter</taxon>
    </lineage>
</organism>
<evidence type="ECO:0000256" key="2">
    <source>
        <dbReference type="ARBA" id="ARBA00022670"/>
    </source>
</evidence>
<gene>
    <name evidence="9 11" type="primary">ddpX</name>
    <name evidence="11" type="ORF">FRZ61_52350</name>
</gene>
<comment type="function">
    <text evidence="9 10">Catalyzes hydrolysis of the D-alanyl-D-alanine dipeptide.</text>
</comment>
<keyword evidence="7 9" id="KW-0482">Metalloprotease</keyword>
<dbReference type="InterPro" id="IPR009045">
    <property type="entry name" value="Zn_M74/Hedgehog-like"/>
</dbReference>
<dbReference type="Proteomes" id="UP000325797">
    <property type="component" value="Chromosome"/>
</dbReference>
<evidence type="ECO:0000256" key="1">
    <source>
        <dbReference type="ARBA" id="ARBA00001362"/>
    </source>
</evidence>
<keyword evidence="5 9" id="KW-0862">Zinc</keyword>
<keyword evidence="8 10" id="KW-0961">Cell wall biogenesis/degradation</keyword>
<proteinExistence type="inferred from homology"/>
<dbReference type="KEGG" id="hadh:FRZ61_52350"/>
<evidence type="ECO:0000313" key="11">
    <source>
        <dbReference type="EMBL" id="QEX25288.1"/>
    </source>
</evidence>
<dbReference type="GO" id="GO:0160237">
    <property type="term" value="F:D-Ala-D-Ala dipeptidase activity"/>
    <property type="evidence" value="ECO:0007669"/>
    <property type="project" value="UniProtKB-EC"/>
</dbReference>
<evidence type="ECO:0000256" key="5">
    <source>
        <dbReference type="ARBA" id="ARBA00022833"/>
    </source>
</evidence>
<comment type="similarity">
    <text evidence="9 10">Belongs to the peptidase M15D family.</text>
</comment>
<keyword evidence="3 9" id="KW-0479">Metal-binding</keyword>
<feature type="site" description="Transition state stabilizer" evidence="9">
    <location>
        <position position="67"/>
    </location>
</feature>
<dbReference type="PANTHER" id="PTHR43126:SF1">
    <property type="entry name" value="D-ALANYL-D-ALANINE DIPEPTIDASE"/>
    <property type="match status" value="1"/>
</dbReference>
<dbReference type="EC" id="3.4.13.22" evidence="9 10"/>
<dbReference type="Gene3D" id="3.30.1380.10">
    <property type="match status" value="1"/>
</dbReference>
<protein>
    <recommendedName>
        <fullName evidence="9 10">D-alanyl-D-alanine dipeptidase</fullName>
        <shortName evidence="9 10">D-Ala-D-Ala dipeptidase</shortName>
        <ecNumber evidence="9 10">3.4.13.22</ecNumber>
    </recommendedName>
</protein>
<dbReference type="EMBL" id="CP042582">
    <property type="protein sequence ID" value="QEX25288.1"/>
    <property type="molecule type" value="Genomic_DNA"/>
</dbReference>
<dbReference type="CDD" id="cd14840">
    <property type="entry name" value="D-Ala-D-Ala_dipeptidase_Aad"/>
    <property type="match status" value="1"/>
</dbReference>
<evidence type="ECO:0000256" key="9">
    <source>
        <dbReference type="HAMAP-Rule" id="MF_01924"/>
    </source>
</evidence>
<dbReference type="PANTHER" id="PTHR43126">
    <property type="entry name" value="D-ALANYL-D-ALANINE DIPEPTIDASE"/>
    <property type="match status" value="1"/>
</dbReference>
<evidence type="ECO:0000256" key="6">
    <source>
        <dbReference type="ARBA" id="ARBA00022997"/>
    </source>
</evidence>
<comment type="catalytic activity">
    <reaction evidence="1 9 10">
        <text>D-alanyl-D-alanine + H2O = 2 D-alanine</text>
        <dbReference type="Rhea" id="RHEA:20661"/>
        <dbReference type="ChEBI" id="CHEBI:15377"/>
        <dbReference type="ChEBI" id="CHEBI:57416"/>
        <dbReference type="ChEBI" id="CHEBI:57822"/>
        <dbReference type="EC" id="3.4.13.22"/>
    </reaction>
</comment>
<dbReference type="SUPFAM" id="SSF55166">
    <property type="entry name" value="Hedgehog/DD-peptidase"/>
    <property type="match status" value="1"/>
</dbReference>
<dbReference type="GO" id="GO:0008237">
    <property type="term" value="F:metallopeptidase activity"/>
    <property type="evidence" value="ECO:0007669"/>
    <property type="project" value="UniProtKB-KW"/>
</dbReference>
<dbReference type="Pfam" id="PF01427">
    <property type="entry name" value="Peptidase_M15"/>
    <property type="match status" value="1"/>
</dbReference>
<feature type="binding site" evidence="9">
    <location>
        <position position="101"/>
    </location>
    <ligand>
        <name>Zn(2+)</name>
        <dbReference type="ChEBI" id="CHEBI:29105"/>
        <note>catalytic</note>
    </ligand>
</feature>
<evidence type="ECO:0000256" key="8">
    <source>
        <dbReference type="ARBA" id="ARBA00023316"/>
    </source>
</evidence>
<evidence type="ECO:0000256" key="4">
    <source>
        <dbReference type="ARBA" id="ARBA00022801"/>
    </source>
</evidence>
<sequence length="195" mass="22380">MDLVEIKPPQWDVEIDLAYATVRNITGKPIYAHARCYLHRDAAEALARAIELARALGYRFKIFDAFRPSEAQWALWNKDPNPEFLADPRRGSPHSRGVAVDLTLIDGQGRELEMGTGFDEFRPIAHHARLDVPLEAQRNRVLLLGLMTAAGWDFYRNEWWHYQLFNPRRYALYSDSALPPGQEMMPRPLEPIPAG</sequence>
<dbReference type="HAMAP" id="MF_01924">
    <property type="entry name" value="A_A_dipeptidase"/>
    <property type="match status" value="1"/>
</dbReference>
<name>A0A5J6N5T9_9PROT</name>
<keyword evidence="12" id="KW-1185">Reference proteome</keyword>
<dbReference type="GO" id="GO:0008270">
    <property type="term" value="F:zinc ion binding"/>
    <property type="evidence" value="ECO:0007669"/>
    <property type="project" value="UniProtKB-UniRule"/>
</dbReference>
<feature type="binding site" evidence="9">
    <location>
        <position position="94"/>
    </location>
    <ligand>
        <name>Zn(2+)</name>
        <dbReference type="ChEBI" id="CHEBI:29105"/>
        <note>catalytic</note>
    </ligand>
</feature>
<dbReference type="GO" id="GO:0006508">
    <property type="term" value="P:proteolysis"/>
    <property type="evidence" value="ECO:0007669"/>
    <property type="project" value="UniProtKB-KW"/>
</dbReference>